<dbReference type="Pfam" id="PF10442">
    <property type="entry name" value="FIST_C"/>
    <property type="match status" value="2"/>
</dbReference>
<organism evidence="3 4">
    <name type="scientific">Tetrabaena socialis</name>
    <dbReference type="NCBI Taxonomy" id="47790"/>
    <lineage>
        <taxon>Eukaryota</taxon>
        <taxon>Viridiplantae</taxon>
        <taxon>Chlorophyta</taxon>
        <taxon>core chlorophytes</taxon>
        <taxon>Chlorophyceae</taxon>
        <taxon>CS clade</taxon>
        <taxon>Chlamydomonadales</taxon>
        <taxon>Tetrabaenaceae</taxon>
        <taxon>Tetrabaena</taxon>
    </lineage>
</organism>
<keyword evidence="4" id="KW-1185">Reference proteome</keyword>
<accession>A0A2J8AJ07</accession>
<evidence type="ECO:0000313" key="4">
    <source>
        <dbReference type="Proteomes" id="UP000236333"/>
    </source>
</evidence>
<reference evidence="3 4" key="1">
    <citation type="journal article" date="2017" name="Mol. Biol. Evol.">
        <title>The 4-celled Tetrabaena socialis nuclear genome reveals the essential components for genetic control of cell number at the origin of multicellularity in the volvocine lineage.</title>
        <authorList>
            <person name="Featherston J."/>
            <person name="Arakaki Y."/>
            <person name="Hanschen E.R."/>
            <person name="Ferris P.J."/>
            <person name="Michod R.E."/>
            <person name="Olson B.J.S.C."/>
            <person name="Nozaki H."/>
            <person name="Durand P.M."/>
        </authorList>
    </citation>
    <scope>NUCLEOTIDE SEQUENCE [LARGE SCALE GENOMIC DNA]</scope>
    <source>
        <strain evidence="3 4">NIES-571</strain>
    </source>
</reference>
<gene>
    <name evidence="3" type="ORF">TSOC_000565</name>
</gene>
<dbReference type="PANTHER" id="PTHR14939:SF5">
    <property type="entry name" value="F-BOX ONLY PROTEIN 22"/>
    <property type="match status" value="1"/>
</dbReference>
<evidence type="ECO:0000313" key="3">
    <source>
        <dbReference type="EMBL" id="PNH12493.1"/>
    </source>
</evidence>
<feature type="region of interest" description="Disordered" evidence="1">
    <location>
        <begin position="476"/>
        <end position="499"/>
    </location>
</feature>
<comment type="caution">
    <text evidence="3">The sequence shown here is derived from an EMBL/GenBank/DDBJ whole genome shotgun (WGS) entry which is preliminary data.</text>
</comment>
<feature type="compositionally biased region" description="Low complexity" evidence="1">
    <location>
        <begin position="107"/>
        <end position="125"/>
    </location>
</feature>
<protein>
    <recommendedName>
        <fullName evidence="2">FIST C-domain domain-containing protein</fullName>
    </recommendedName>
</protein>
<evidence type="ECO:0000256" key="1">
    <source>
        <dbReference type="SAM" id="MobiDB-lite"/>
    </source>
</evidence>
<sequence length="499" mass="52633">MCSSPLRQMASTSARNCSRLVAPYGRSSTRAPLQRARQEACSAGGPGRWSSLLGVPAFPELPLSLVVLSDPTFSGVQDLLAGLDFAFPQAAKIVGQQQPQQQPPAASPAATPAAADDATPSDGPSTSGGSGSVSGASGVGLYRRGASVMCIHGEVQLDLVIAQGCRPLNCPPPTTRPPHHPSPPQRHSHLSSGLPLVYFLPQATQGATLTLPMPANPHRPGQDFLIRALRGFDSEQSLVVGDYVRAGQRVRFMVRDKQGAQEDLASHGLAFKRKQLQAMMTGGPSQPPQPFGMLMFTCNGRGSGLYGEESYDARTMASYVPVPCAGFMCNGSCKLVAVLMVAGRDFLIRALRGFDSEQSLVVGDYVRAGQRVRFMVRDKQGAQEDLASHGLAFKRKQLQAMMTGGPSQPPQPFGMLMFTCNGRGSGLYGEESYDARTMASYVPVPCAGFMCNGEIGRVGSTTHLHGFTCAQSVEAQGQAQGEEAGREGTGGASAQEGAQ</sequence>
<dbReference type="AlphaFoldDB" id="A0A2J8AJ07"/>
<evidence type="ECO:0000259" key="2">
    <source>
        <dbReference type="SMART" id="SM01204"/>
    </source>
</evidence>
<proteinExistence type="predicted"/>
<feature type="domain" description="FIST C-domain" evidence="2">
    <location>
        <begin position="333"/>
        <end position="458"/>
    </location>
</feature>
<feature type="domain" description="FIST C-domain" evidence="2">
    <location>
        <begin position="191"/>
        <end position="332"/>
    </location>
</feature>
<dbReference type="GO" id="GO:0032436">
    <property type="term" value="P:positive regulation of proteasomal ubiquitin-dependent protein catabolic process"/>
    <property type="evidence" value="ECO:0007669"/>
    <property type="project" value="TreeGrafter"/>
</dbReference>
<dbReference type="EMBL" id="PGGS01000008">
    <property type="protein sequence ID" value="PNH12493.1"/>
    <property type="molecule type" value="Genomic_DNA"/>
</dbReference>
<dbReference type="SMART" id="SM01204">
    <property type="entry name" value="FIST_C"/>
    <property type="match status" value="2"/>
</dbReference>
<dbReference type="OrthoDB" id="509497at2759"/>
<dbReference type="GO" id="GO:0000209">
    <property type="term" value="P:protein polyubiquitination"/>
    <property type="evidence" value="ECO:0007669"/>
    <property type="project" value="TreeGrafter"/>
</dbReference>
<dbReference type="InterPro" id="IPR019494">
    <property type="entry name" value="FIST_C"/>
</dbReference>
<feature type="region of interest" description="Disordered" evidence="1">
    <location>
        <begin position="94"/>
        <end position="134"/>
    </location>
</feature>
<dbReference type="Proteomes" id="UP000236333">
    <property type="component" value="Unassembled WGS sequence"/>
</dbReference>
<name>A0A2J8AJ07_9CHLO</name>
<dbReference type="PANTHER" id="PTHR14939">
    <property type="entry name" value="F-BOX ONLY PROTEIN 22"/>
    <property type="match status" value="1"/>
</dbReference>